<sequence>MDFHAWSDAIVVLNKIGSTEHISLTSVIKHGSTLKVEITSSMEFEEASLEEVWGINNFRRAFFPHVITIYRSQSMRIGGLQVHKISDLEGREEEGRHNHNDIQVGLDLASLFSPCMTFNLLFIYVVKTFPTCIRTYAATLNREAQLLPLVFIMILVVVAIRNRVMYHTVFGGGIFVSGLQILCLLETEGKVFCDTVEEQKL</sequence>
<feature type="transmembrane region" description="Helical" evidence="1">
    <location>
        <begin position="104"/>
        <end position="126"/>
    </location>
</feature>
<name>A0A9Q1Q7E5_9CARY</name>
<gene>
    <name evidence="2" type="ORF">Cgig2_001714</name>
</gene>
<keyword evidence="3" id="KW-1185">Reference proteome</keyword>
<keyword evidence="1" id="KW-1133">Transmembrane helix</keyword>
<accession>A0A9Q1Q7E5</accession>
<evidence type="ECO:0000256" key="1">
    <source>
        <dbReference type="SAM" id="Phobius"/>
    </source>
</evidence>
<proteinExistence type="predicted"/>
<reference evidence="2" key="1">
    <citation type="submission" date="2022-04" db="EMBL/GenBank/DDBJ databases">
        <title>Carnegiea gigantea Genome sequencing and assembly v2.</title>
        <authorList>
            <person name="Copetti D."/>
            <person name="Sanderson M.J."/>
            <person name="Burquez A."/>
            <person name="Wojciechowski M.F."/>
        </authorList>
    </citation>
    <scope>NUCLEOTIDE SEQUENCE</scope>
    <source>
        <strain evidence="2">SGP5-SGP5p</strain>
        <tissue evidence="2">Aerial part</tissue>
    </source>
</reference>
<evidence type="ECO:0000313" key="3">
    <source>
        <dbReference type="Proteomes" id="UP001153076"/>
    </source>
</evidence>
<keyword evidence="1" id="KW-0472">Membrane</keyword>
<comment type="caution">
    <text evidence="2">The sequence shown here is derived from an EMBL/GenBank/DDBJ whole genome shotgun (WGS) entry which is preliminary data.</text>
</comment>
<dbReference type="Proteomes" id="UP001153076">
    <property type="component" value="Unassembled WGS sequence"/>
</dbReference>
<dbReference type="EMBL" id="JAKOGI010000672">
    <property type="protein sequence ID" value="KAJ8431668.1"/>
    <property type="molecule type" value="Genomic_DNA"/>
</dbReference>
<evidence type="ECO:0000313" key="2">
    <source>
        <dbReference type="EMBL" id="KAJ8431668.1"/>
    </source>
</evidence>
<keyword evidence="1" id="KW-0812">Transmembrane</keyword>
<feature type="transmembrane region" description="Helical" evidence="1">
    <location>
        <begin position="146"/>
        <end position="164"/>
    </location>
</feature>
<protein>
    <submittedName>
        <fullName evidence="2">Uncharacterized protein</fullName>
    </submittedName>
</protein>
<organism evidence="2 3">
    <name type="scientific">Carnegiea gigantea</name>
    <dbReference type="NCBI Taxonomy" id="171969"/>
    <lineage>
        <taxon>Eukaryota</taxon>
        <taxon>Viridiplantae</taxon>
        <taxon>Streptophyta</taxon>
        <taxon>Embryophyta</taxon>
        <taxon>Tracheophyta</taxon>
        <taxon>Spermatophyta</taxon>
        <taxon>Magnoliopsida</taxon>
        <taxon>eudicotyledons</taxon>
        <taxon>Gunneridae</taxon>
        <taxon>Pentapetalae</taxon>
        <taxon>Caryophyllales</taxon>
        <taxon>Cactineae</taxon>
        <taxon>Cactaceae</taxon>
        <taxon>Cactoideae</taxon>
        <taxon>Echinocereeae</taxon>
        <taxon>Carnegiea</taxon>
    </lineage>
</organism>
<dbReference type="AlphaFoldDB" id="A0A9Q1Q7E5"/>
<dbReference type="OrthoDB" id="5296287at2759"/>